<keyword evidence="6 10" id="KW-0812">Transmembrane</keyword>
<evidence type="ECO:0000256" key="2">
    <source>
        <dbReference type="ARBA" id="ARBA00007069"/>
    </source>
</evidence>
<dbReference type="PROSITE" id="PS50928">
    <property type="entry name" value="ABC_TM1"/>
    <property type="match status" value="1"/>
</dbReference>
<protein>
    <submittedName>
        <fullName evidence="12">Unannotated protein</fullName>
    </submittedName>
</protein>
<reference evidence="12" key="1">
    <citation type="submission" date="2020-05" db="EMBL/GenBank/DDBJ databases">
        <authorList>
            <person name="Chiriac C."/>
            <person name="Salcher M."/>
            <person name="Ghai R."/>
            <person name="Kavagutti S V."/>
        </authorList>
    </citation>
    <scope>NUCLEOTIDE SEQUENCE</scope>
</reference>
<feature type="transmembrane region" description="Helical" evidence="10">
    <location>
        <begin position="324"/>
        <end position="345"/>
    </location>
</feature>
<evidence type="ECO:0000256" key="3">
    <source>
        <dbReference type="ARBA" id="ARBA00022448"/>
    </source>
</evidence>
<evidence type="ECO:0000256" key="8">
    <source>
        <dbReference type="ARBA" id="ARBA00023136"/>
    </source>
</evidence>
<evidence type="ECO:0000256" key="6">
    <source>
        <dbReference type="ARBA" id="ARBA00022692"/>
    </source>
</evidence>
<dbReference type="AlphaFoldDB" id="A0A6J6BNT4"/>
<dbReference type="InterPro" id="IPR051408">
    <property type="entry name" value="Phosphate_transprt_permease"/>
</dbReference>
<dbReference type="PANTHER" id="PTHR42922:SF1">
    <property type="entry name" value="PHOSPHATE TRANSPORT SYSTEM PERMEASE PROTEIN PSTA"/>
    <property type="match status" value="1"/>
</dbReference>
<dbReference type="Pfam" id="PF00528">
    <property type="entry name" value="BPD_transp_1"/>
    <property type="match status" value="1"/>
</dbReference>
<evidence type="ECO:0000256" key="9">
    <source>
        <dbReference type="SAM" id="MobiDB-lite"/>
    </source>
</evidence>
<feature type="domain" description="ABC transmembrane type-1" evidence="11">
    <location>
        <begin position="139"/>
        <end position="342"/>
    </location>
</feature>
<feature type="transmembrane region" description="Helical" evidence="10">
    <location>
        <begin position="49"/>
        <end position="69"/>
    </location>
</feature>
<sequence length="385" mass="40708">MASLNSVESRRSTATFRLTDFYSLVGALVAALSLSLLLFTKILPFSGSIGFVVVTYIAFIAIYSALVSLEAEGPLIRDKIATVVVHSLAFLMLLALVFVVAYTILRGFSALSHLNFFTQDQSRTGPLDPLSSGGVLHAIVGTLEMIALALLITIPLGISCAVFLNEISGRLSRLVRTIAEAMTALPSIVAGLFIYATFILILGLPKSGIAASLAISVMMLPIIIRASDVVLRLVPANLKEASYAMGTSQWRTVWHVTLPTARSGLTTAVILGTARGIGETSPVLLTAGFTASLNADPSRNPMISLPLAVFNFVKSPEPAMIARGFGAAALLMLLVLLLFAVARIIGGKAPGALSTRQQKRRDRQSHDDAVRMAQSSAVTTDAGTP</sequence>
<dbReference type="GO" id="GO:0005886">
    <property type="term" value="C:plasma membrane"/>
    <property type="evidence" value="ECO:0007669"/>
    <property type="project" value="UniProtKB-SubCell"/>
</dbReference>
<comment type="subcellular location">
    <subcellularLocation>
        <location evidence="1">Cell membrane</location>
        <topology evidence="1">Multi-pass membrane protein</topology>
    </subcellularLocation>
</comment>
<evidence type="ECO:0000256" key="4">
    <source>
        <dbReference type="ARBA" id="ARBA00022475"/>
    </source>
</evidence>
<dbReference type="GO" id="GO:0035435">
    <property type="term" value="P:phosphate ion transmembrane transport"/>
    <property type="evidence" value="ECO:0007669"/>
    <property type="project" value="InterPro"/>
</dbReference>
<dbReference type="SUPFAM" id="SSF161098">
    <property type="entry name" value="MetI-like"/>
    <property type="match status" value="1"/>
</dbReference>
<evidence type="ECO:0000256" key="7">
    <source>
        <dbReference type="ARBA" id="ARBA00022989"/>
    </source>
</evidence>
<dbReference type="GO" id="GO:0005315">
    <property type="term" value="F:phosphate transmembrane transporter activity"/>
    <property type="evidence" value="ECO:0007669"/>
    <property type="project" value="InterPro"/>
</dbReference>
<feature type="transmembrane region" description="Helical" evidence="10">
    <location>
        <begin position="21"/>
        <end position="43"/>
    </location>
</feature>
<dbReference type="InterPro" id="IPR035906">
    <property type="entry name" value="MetI-like_sf"/>
</dbReference>
<keyword evidence="4" id="KW-1003">Cell membrane</keyword>
<keyword evidence="3" id="KW-0813">Transport</keyword>
<evidence type="ECO:0000256" key="1">
    <source>
        <dbReference type="ARBA" id="ARBA00004651"/>
    </source>
</evidence>
<keyword evidence="8 10" id="KW-0472">Membrane</keyword>
<evidence type="ECO:0000313" key="12">
    <source>
        <dbReference type="EMBL" id="CAB4540395.1"/>
    </source>
</evidence>
<dbReference type="NCBIfam" id="TIGR00974">
    <property type="entry name" value="3a0107s02c"/>
    <property type="match status" value="1"/>
</dbReference>
<feature type="region of interest" description="Disordered" evidence="9">
    <location>
        <begin position="352"/>
        <end position="385"/>
    </location>
</feature>
<evidence type="ECO:0000256" key="10">
    <source>
        <dbReference type="SAM" id="Phobius"/>
    </source>
</evidence>
<dbReference type="Gene3D" id="1.10.3720.10">
    <property type="entry name" value="MetI-like"/>
    <property type="match status" value="1"/>
</dbReference>
<gene>
    <name evidence="12" type="ORF">UFOPK1446_00375</name>
</gene>
<dbReference type="EMBL" id="CAEZSO010000055">
    <property type="protein sequence ID" value="CAB4540395.1"/>
    <property type="molecule type" value="Genomic_DNA"/>
</dbReference>
<keyword evidence="7 10" id="KW-1133">Transmembrane helix</keyword>
<feature type="compositionally biased region" description="Polar residues" evidence="9">
    <location>
        <begin position="373"/>
        <end position="385"/>
    </location>
</feature>
<evidence type="ECO:0000256" key="5">
    <source>
        <dbReference type="ARBA" id="ARBA00022592"/>
    </source>
</evidence>
<feature type="transmembrane region" description="Helical" evidence="10">
    <location>
        <begin position="184"/>
        <end position="203"/>
    </location>
</feature>
<dbReference type="PANTHER" id="PTHR42922">
    <property type="entry name" value="PHOSPHATE TRANSPORT SYSTEM PERMEASE PROTEIN PSTA"/>
    <property type="match status" value="1"/>
</dbReference>
<comment type="similarity">
    <text evidence="2">Belongs to the binding-protein-dependent transport system permease family. CysTW subfamily.</text>
</comment>
<accession>A0A6J6BNT4</accession>
<feature type="transmembrane region" description="Helical" evidence="10">
    <location>
        <begin position="135"/>
        <end position="164"/>
    </location>
</feature>
<proteinExistence type="inferred from homology"/>
<feature type="transmembrane region" description="Helical" evidence="10">
    <location>
        <begin position="209"/>
        <end position="231"/>
    </location>
</feature>
<name>A0A6J6BNT4_9ZZZZ</name>
<feature type="transmembrane region" description="Helical" evidence="10">
    <location>
        <begin position="81"/>
        <end position="105"/>
    </location>
</feature>
<dbReference type="CDD" id="cd06261">
    <property type="entry name" value="TM_PBP2"/>
    <property type="match status" value="1"/>
</dbReference>
<evidence type="ECO:0000259" key="11">
    <source>
        <dbReference type="PROSITE" id="PS50928"/>
    </source>
</evidence>
<dbReference type="InterPro" id="IPR000515">
    <property type="entry name" value="MetI-like"/>
</dbReference>
<dbReference type="InterPro" id="IPR005672">
    <property type="entry name" value="Phosphate_PstA"/>
</dbReference>
<keyword evidence="5" id="KW-0592">Phosphate transport</keyword>
<organism evidence="12">
    <name type="scientific">freshwater metagenome</name>
    <dbReference type="NCBI Taxonomy" id="449393"/>
    <lineage>
        <taxon>unclassified sequences</taxon>
        <taxon>metagenomes</taxon>
        <taxon>ecological metagenomes</taxon>
    </lineage>
</organism>